<keyword evidence="2" id="KW-1185">Reference proteome</keyword>
<sequence>MTVENIVSQDKRHAGLKKCYELHLVPCKIGVTGPTKQLEEHFQVDAEESHEEELKVVTYIRGRKIIGKPVPLLDDHELVALEPQTSLNGERELKVLAKVSNIYNYEREGNEKRLQEEMLKFEEFLQLAELIHGP</sequence>
<name>A0A1G4KFE0_9SACH</name>
<proteinExistence type="predicted"/>
<dbReference type="CDD" id="cd09271">
    <property type="entry name" value="RNase_H2-C"/>
    <property type="match status" value="1"/>
</dbReference>
<dbReference type="OrthoDB" id="4067302at2759"/>
<dbReference type="GO" id="GO:0032299">
    <property type="term" value="C:ribonuclease H2 complex"/>
    <property type="evidence" value="ECO:0007669"/>
    <property type="project" value="InterPro"/>
</dbReference>
<organism evidence="1 2">
    <name type="scientific">Lachancea nothofagi CBS 11611</name>
    <dbReference type="NCBI Taxonomy" id="1266666"/>
    <lineage>
        <taxon>Eukaryota</taxon>
        <taxon>Fungi</taxon>
        <taxon>Dikarya</taxon>
        <taxon>Ascomycota</taxon>
        <taxon>Saccharomycotina</taxon>
        <taxon>Saccharomycetes</taxon>
        <taxon>Saccharomycetales</taxon>
        <taxon>Saccharomycetaceae</taxon>
        <taxon>Lachancea</taxon>
    </lineage>
</organism>
<dbReference type="Pfam" id="PF08615">
    <property type="entry name" value="RNase_H2_suC"/>
    <property type="match status" value="1"/>
</dbReference>
<evidence type="ECO:0000313" key="2">
    <source>
        <dbReference type="Proteomes" id="UP000189911"/>
    </source>
</evidence>
<gene>
    <name evidence="1" type="ORF">LANO_0G03202G</name>
</gene>
<protein>
    <submittedName>
        <fullName evidence="1">LANO_0G03202g1_1</fullName>
    </submittedName>
</protein>
<reference evidence="2" key="1">
    <citation type="submission" date="2016-03" db="EMBL/GenBank/DDBJ databases">
        <authorList>
            <person name="Devillers Hugo."/>
        </authorList>
    </citation>
    <scope>NUCLEOTIDE SEQUENCE [LARGE SCALE GENOMIC DNA]</scope>
</reference>
<dbReference type="GO" id="GO:0006401">
    <property type="term" value="P:RNA catabolic process"/>
    <property type="evidence" value="ECO:0007669"/>
    <property type="project" value="InterPro"/>
</dbReference>
<dbReference type="Gene3D" id="2.40.128.680">
    <property type="match status" value="1"/>
</dbReference>
<dbReference type="Proteomes" id="UP000189911">
    <property type="component" value="Chromosome G"/>
</dbReference>
<evidence type="ECO:0000313" key="1">
    <source>
        <dbReference type="EMBL" id="SCV03281.1"/>
    </source>
</evidence>
<dbReference type="AlphaFoldDB" id="A0A1G4KFE0"/>
<dbReference type="InterPro" id="IPR013924">
    <property type="entry name" value="RNase_H2_suC"/>
</dbReference>
<accession>A0A1G4KFE0</accession>
<dbReference type="EMBL" id="LT598453">
    <property type="protein sequence ID" value="SCV03281.1"/>
    <property type="molecule type" value="Genomic_DNA"/>
</dbReference>